<gene>
    <name evidence="7" type="ORF">LANO_0F12376G</name>
</gene>
<organism evidence="7 8">
    <name type="scientific">Lachancea nothofagi CBS 11611</name>
    <dbReference type="NCBI Taxonomy" id="1266666"/>
    <lineage>
        <taxon>Eukaryota</taxon>
        <taxon>Fungi</taxon>
        <taxon>Dikarya</taxon>
        <taxon>Ascomycota</taxon>
        <taxon>Saccharomycotina</taxon>
        <taxon>Saccharomycetes</taxon>
        <taxon>Saccharomycetales</taxon>
        <taxon>Saccharomycetaceae</taxon>
        <taxon>Lachancea</taxon>
    </lineage>
</organism>
<evidence type="ECO:0000256" key="1">
    <source>
        <dbReference type="ARBA" id="ARBA00001974"/>
    </source>
</evidence>
<reference evidence="8" key="1">
    <citation type="submission" date="2016-03" db="EMBL/GenBank/DDBJ databases">
        <authorList>
            <person name="Devillers Hugo."/>
        </authorList>
    </citation>
    <scope>NUCLEOTIDE SEQUENCE [LARGE SCALE GENOMIC DNA]</scope>
</reference>
<evidence type="ECO:0000259" key="6">
    <source>
        <dbReference type="Pfam" id="PF01266"/>
    </source>
</evidence>
<name>A0A1G4KBA7_9SACH</name>
<comment type="cofactor">
    <cofactor evidence="1">
        <name>FAD</name>
        <dbReference type="ChEBI" id="CHEBI:57692"/>
    </cofactor>
</comment>
<dbReference type="Pfam" id="PF01266">
    <property type="entry name" value="DAO"/>
    <property type="match status" value="1"/>
</dbReference>
<dbReference type="Proteomes" id="UP000189911">
    <property type="component" value="Chromosome F"/>
</dbReference>
<dbReference type="AlphaFoldDB" id="A0A1G4KBA7"/>
<dbReference type="InterPro" id="IPR036188">
    <property type="entry name" value="FAD/NAD-bd_sf"/>
</dbReference>
<keyword evidence="3" id="KW-0285">Flavoprotein</keyword>
<accession>A0A1G4KBA7</accession>
<evidence type="ECO:0000256" key="3">
    <source>
        <dbReference type="ARBA" id="ARBA00022630"/>
    </source>
</evidence>
<dbReference type="OrthoDB" id="2219495at2759"/>
<evidence type="ECO:0000256" key="5">
    <source>
        <dbReference type="ARBA" id="ARBA00023002"/>
    </source>
</evidence>
<dbReference type="InterPro" id="IPR006076">
    <property type="entry name" value="FAD-dep_OxRdtase"/>
</dbReference>
<dbReference type="Gene3D" id="3.50.50.60">
    <property type="entry name" value="FAD/NAD(P)-binding domain"/>
    <property type="match status" value="1"/>
</dbReference>
<dbReference type="InterPro" id="IPR045170">
    <property type="entry name" value="MTOX"/>
</dbReference>
<evidence type="ECO:0000256" key="4">
    <source>
        <dbReference type="ARBA" id="ARBA00022827"/>
    </source>
</evidence>
<sequence length="476" mass="53509">MPKQISKTEPIIIVGAGVSGLSTAYALLKRGFENVHIFDKRDYITQGYNYFKGCDSPSSDMNKIFRAAYGEQTHYQKMSLDSRKVFLNWNQMIKDCNFEGGDPVYLNSGNIHLTSHHELPLFETLTLQNMAPSQAIRVSDSDAIEKAGRIGLPLSAVDPFEMKRRGKHLEGVLDTTGGMIISDKCCRWVLHLCRSEFPDNLTTHLGADIGEIDHLLLEYVKDTGKKKCVGIKTKDKALHFARLVVTACGPWTGEVVPEAQEKLEATGGTVVLIKVTNPKTLEKYSEKNFPTWTYDVRDKGIGGLYGFPIRNGYMKIGYRGLKWTNPTKTLNSQVKTAYSDCPETNVPIFGLKLIKQFIAEHIPEVRKIDKTRLCWYSDSEDNDFLISYSPQYADNSLFTIGGDSGHAFMMFGSIGEVIADIIMESDADPFLKDLFSWTRKREPINAINKGIEDPRALCNQLMATENDWVVRESSKL</sequence>
<keyword evidence="8" id="KW-1185">Reference proteome</keyword>
<keyword evidence="4" id="KW-0274">FAD</keyword>
<dbReference type="PANTHER" id="PTHR10961:SF15">
    <property type="entry name" value="FAD DEPENDENT OXIDOREDUCTASE DOMAIN-CONTAINING PROTEIN"/>
    <property type="match status" value="1"/>
</dbReference>
<proteinExistence type="inferred from homology"/>
<evidence type="ECO:0000256" key="2">
    <source>
        <dbReference type="ARBA" id="ARBA00010989"/>
    </source>
</evidence>
<comment type="similarity">
    <text evidence="2">Belongs to the MSOX/MTOX family.</text>
</comment>
<keyword evidence="5" id="KW-0560">Oxidoreductase</keyword>
<evidence type="ECO:0000313" key="8">
    <source>
        <dbReference type="Proteomes" id="UP000189911"/>
    </source>
</evidence>
<dbReference type="SUPFAM" id="SSF51905">
    <property type="entry name" value="FAD/NAD(P)-binding domain"/>
    <property type="match status" value="1"/>
</dbReference>
<protein>
    <submittedName>
        <fullName evidence="7">LANO_0F12376g1_1</fullName>
    </submittedName>
</protein>
<dbReference type="EMBL" id="LT598452">
    <property type="protein sequence ID" value="SCV01555.1"/>
    <property type="molecule type" value="Genomic_DNA"/>
</dbReference>
<evidence type="ECO:0000313" key="7">
    <source>
        <dbReference type="EMBL" id="SCV01555.1"/>
    </source>
</evidence>
<dbReference type="PANTHER" id="PTHR10961">
    <property type="entry name" value="PEROXISOMAL SARCOSINE OXIDASE"/>
    <property type="match status" value="1"/>
</dbReference>
<dbReference type="GO" id="GO:0008115">
    <property type="term" value="F:sarcosine oxidase activity"/>
    <property type="evidence" value="ECO:0007669"/>
    <property type="project" value="TreeGrafter"/>
</dbReference>
<dbReference type="GO" id="GO:0050660">
    <property type="term" value="F:flavin adenine dinucleotide binding"/>
    <property type="evidence" value="ECO:0007669"/>
    <property type="project" value="InterPro"/>
</dbReference>
<dbReference type="Gene3D" id="3.30.9.10">
    <property type="entry name" value="D-Amino Acid Oxidase, subunit A, domain 2"/>
    <property type="match status" value="1"/>
</dbReference>
<feature type="domain" description="FAD dependent oxidoreductase" evidence="6">
    <location>
        <begin position="11"/>
        <end position="420"/>
    </location>
</feature>